<reference evidence="1 2" key="1">
    <citation type="submission" date="2015-07" db="EMBL/GenBank/DDBJ databases">
        <title>Emmonsia species relationships and genome sequence.</title>
        <authorList>
            <person name="Cuomo C.A."/>
            <person name="Schwartz I.S."/>
            <person name="Kenyon C."/>
            <person name="de Hoog G.S."/>
            <person name="Govender N.P."/>
            <person name="Botha A."/>
            <person name="Moreno L."/>
            <person name="de Vries M."/>
            <person name="Munoz J.F."/>
            <person name="Stielow J.B."/>
        </authorList>
    </citation>
    <scope>NUCLEOTIDE SEQUENCE [LARGE SCALE GENOMIC DNA]</scope>
    <source>
        <strain evidence="1 2">CBS 136260</strain>
    </source>
</reference>
<evidence type="ECO:0000313" key="2">
    <source>
        <dbReference type="Proteomes" id="UP000091918"/>
    </source>
</evidence>
<organism evidence="1 2">
    <name type="scientific">Emergomyces africanus</name>
    <dbReference type="NCBI Taxonomy" id="1955775"/>
    <lineage>
        <taxon>Eukaryota</taxon>
        <taxon>Fungi</taxon>
        <taxon>Dikarya</taxon>
        <taxon>Ascomycota</taxon>
        <taxon>Pezizomycotina</taxon>
        <taxon>Eurotiomycetes</taxon>
        <taxon>Eurotiomycetidae</taxon>
        <taxon>Onygenales</taxon>
        <taxon>Ajellomycetaceae</taxon>
        <taxon>Emergomyces</taxon>
    </lineage>
</organism>
<keyword evidence="2" id="KW-1185">Reference proteome</keyword>
<name>A0A1B7NRP1_9EURO</name>
<accession>A0A1B7NRP1</accession>
<gene>
    <name evidence="1" type="ORF">ACJ72_06246</name>
</gene>
<proteinExistence type="predicted"/>
<dbReference type="Proteomes" id="UP000091918">
    <property type="component" value="Unassembled WGS sequence"/>
</dbReference>
<dbReference type="OrthoDB" id="4190489at2759"/>
<dbReference type="AlphaFoldDB" id="A0A1B7NRP1"/>
<comment type="caution">
    <text evidence="1">The sequence shown here is derived from an EMBL/GenBank/DDBJ whole genome shotgun (WGS) entry which is preliminary data.</text>
</comment>
<evidence type="ECO:0000313" key="1">
    <source>
        <dbReference type="EMBL" id="OAX79435.1"/>
    </source>
</evidence>
<dbReference type="EMBL" id="LGUA01001022">
    <property type="protein sequence ID" value="OAX79435.1"/>
    <property type="molecule type" value="Genomic_DNA"/>
</dbReference>
<sequence>MAAMTNGIILMTSNDWDDWYEGVQRKAISLGLCEYTDLDAEPTAPPTKPEPYKPNMEGTRPEIVEIYSHIYGQRMEEYETYTEDAKTLCDHISATIDPKLREVLTQTPHPRQILEELKGFMAPTKFQREMKLTDLFLKLSKPSEVRKRSTDKWLMEWERCHELVLKYNVGGLTSELGNLYRFLNAVQAIHPEFSVSDFRRQKLEDTLANGDQPLSVEQMIYFFRIHYRTRIS</sequence>
<protein>
    <submittedName>
        <fullName evidence="1">Uncharacterized protein</fullName>
    </submittedName>
</protein>